<sequence length="53" mass="6204">RHHSASATKTTKRKKRSRKPRRRRAGLGPRHKVSPWSPRMQGPELAETLEMLF</sequence>
<name>A0A1Q9BQ47_SYMMI</name>
<comment type="caution">
    <text evidence="2">The sequence shown here is derived from an EMBL/GenBank/DDBJ whole genome shotgun (WGS) entry which is preliminary data.</text>
</comment>
<feature type="region of interest" description="Disordered" evidence="1">
    <location>
        <begin position="1"/>
        <end position="42"/>
    </location>
</feature>
<feature type="compositionally biased region" description="Basic residues" evidence="1">
    <location>
        <begin position="1"/>
        <end position="33"/>
    </location>
</feature>
<protein>
    <submittedName>
        <fullName evidence="2">Uncharacterized protein</fullName>
    </submittedName>
</protein>
<gene>
    <name evidence="2" type="ORF">AK812_SmicGene48224</name>
</gene>
<dbReference type="AlphaFoldDB" id="A0A1Q9BQ47"/>
<accession>A0A1Q9BQ47</accession>
<proteinExistence type="predicted"/>
<organism evidence="2 3">
    <name type="scientific">Symbiodinium microadriaticum</name>
    <name type="common">Dinoflagellate</name>
    <name type="synonym">Zooxanthella microadriatica</name>
    <dbReference type="NCBI Taxonomy" id="2951"/>
    <lineage>
        <taxon>Eukaryota</taxon>
        <taxon>Sar</taxon>
        <taxon>Alveolata</taxon>
        <taxon>Dinophyceae</taxon>
        <taxon>Suessiales</taxon>
        <taxon>Symbiodiniaceae</taxon>
        <taxon>Symbiodinium</taxon>
    </lineage>
</organism>
<keyword evidence="3" id="KW-1185">Reference proteome</keyword>
<evidence type="ECO:0000313" key="2">
    <source>
        <dbReference type="EMBL" id="OLP72354.1"/>
    </source>
</evidence>
<evidence type="ECO:0000313" key="3">
    <source>
        <dbReference type="Proteomes" id="UP000186817"/>
    </source>
</evidence>
<dbReference type="EMBL" id="LSRX01007345">
    <property type="protein sequence ID" value="OLP72354.1"/>
    <property type="molecule type" value="Genomic_DNA"/>
</dbReference>
<reference evidence="2 3" key="1">
    <citation type="submission" date="2016-02" db="EMBL/GenBank/DDBJ databases">
        <title>Genome analysis of coral dinoflagellate symbionts highlights evolutionary adaptations to a symbiotic lifestyle.</title>
        <authorList>
            <person name="Aranda M."/>
            <person name="Li Y."/>
            <person name="Liew Y.J."/>
            <person name="Baumgarten S."/>
            <person name="Simakov O."/>
            <person name="Wilson M."/>
            <person name="Piel J."/>
            <person name="Ashoor H."/>
            <person name="Bougouffa S."/>
            <person name="Bajic V.B."/>
            <person name="Ryu T."/>
            <person name="Ravasi T."/>
            <person name="Bayer T."/>
            <person name="Micklem G."/>
            <person name="Kim H."/>
            <person name="Bhak J."/>
            <person name="Lajeunesse T.C."/>
            <person name="Voolstra C.R."/>
        </authorList>
    </citation>
    <scope>NUCLEOTIDE SEQUENCE [LARGE SCALE GENOMIC DNA]</scope>
    <source>
        <strain evidence="2 3">CCMP2467</strain>
    </source>
</reference>
<evidence type="ECO:0000256" key="1">
    <source>
        <dbReference type="SAM" id="MobiDB-lite"/>
    </source>
</evidence>
<feature type="non-terminal residue" evidence="2">
    <location>
        <position position="1"/>
    </location>
</feature>
<dbReference type="Proteomes" id="UP000186817">
    <property type="component" value="Unassembled WGS sequence"/>
</dbReference>
<feature type="non-terminal residue" evidence="2">
    <location>
        <position position="53"/>
    </location>
</feature>